<evidence type="ECO:0000313" key="1">
    <source>
        <dbReference type="EMBL" id="WOG92907.1"/>
    </source>
</evidence>
<sequence>MKNAKLIFVPAPVRGHLIAMVELAKVLIAGNESLSVTIFIMKFPYDTSVNSYSTVRYSENHIAALKHTSLSPTTP</sequence>
<dbReference type="SUPFAM" id="SSF53756">
    <property type="entry name" value="UDP-Glycosyltransferase/glycogen phosphorylase"/>
    <property type="match status" value="1"/>
</dbReference>
<evidence type="ECO:0000313" key="2">
    <source>
        <dbReference type="Proteomes" id="UP000077755"/>
    </source>
</evidence>
<gene>
    <name evidence="1" type="ORF">DCAR_0312185</name>
</gene>
<reference evidence="1" key="1">
    <citation type="journal article" date="2016" name="Nat. Genet.">
        <title>A high-quality carrot genome assembly provides new insights into carotenoid accumulation and asterid genome evolution.</title>
        <authorList>
            <person name="Iorizzo M."/>
            <person name="Ellison S."/>
            <person name="Senalik D."/>
            <person name="Zeng P."/>
            <person name="Satapoomin P."/>
            <person name="Huang J."/>
            <person name="Bowman M."/>
            <person name="Iovene M."/>
            <person name="Sanseverino W."/>
            <person name="Cavagnaro P."/>
            <person name="Yildiz M."/>
            <person name="Macko-Podgorni A."/>
            <person name="Moranska E."/>
            <person name="Grzebelus E."/>
            <person name="Grzebelus D."/>
            <person name="Ashrafi H."/>
            <person name="Zheng Z."/>
            <person name="Cheng S."/>
            <person name="Spooner D."/>
            <person name="Van Deynze A."/>
            <person name="Simon P."/>
        </authorList>
    </citation>
    <scope>NUCLEOTIDE SEQUENCE</scope>
    <source>
        <tissue evidence="1">Leaf</tissue>
    </source>
</reference>
<proteinExistence type="predicted"/>
<dbReference type="AlphaFoldDB" id="A0AAF0WNJ6"/>
<dbReference type="EMBL" id="CP093345">
    <property type="protein sequence ID" value="WOG92907.1"/>
    <property type="molecule type" value="Genomic_DNA"/>
</dbReference>
<protein>
    <submittedName>
        <fullName evidence="1">Uncharacterized protein</fullName>
    </submittedName>
</protein>
<dbReference type="Proteomes" id="UP000077755">
    <property type="component" value="Chromosome 3"/>
</dbReference>
<accession>A0AAF0WNJ6</accession>
<keyword evidence="2" id="KW-1185">Reference proteome</keyword>
<reference evidence="1" key="2">
    <citation type="submission" date="2022-03" db="EMBL/GenBank/DDBJ databases">
        <title>Draft title - Genomic analysis of global carrot germplasm unveils the trajectory of domestication and the origin of high carotenoid orange carrot.</title>
        <authorList>
            <person name="Iorizzo M."/>
            <person name="Ellison S."/>
            <person name="Senalik D."/>
            <person name="Macko-Podgorni A."/>
            <person name="Grzebelus D."/>
            <person name="Bostan H."/>
            <person name="Rolling W."/>
            <person name="Curaba J."/>
            <person name="Simon P."/>
        </authorList>
    </citation>
    <scope>NUCLEOTIDE SEQUENCE</scope>
    <source>
        <tissue evidence="1">Leaf</tissue>
    </source>
</reference>
<organism evidence="1 2">
    <name type="scientific">Daucus carota subsp. sativus</name>
    <name type="common">Carrot</name>
    <dbReference type="NCBI Taxonomy" id="79200"/>
    <lineage>
        <taxon>Eukaryota</taxon>
        <taxon>Viridiplantae</taxon>
        <taxon>Streptophyta</taxon>
        <taxon>Embryophyta</taxon>
        <taxon>Tracheophyta</taxon>
        <taxon>Spermatophyta</taxon>
        <taxon>Magnoliopsida</taxon>
        <taxon>eudicotyledons</taxon>
        <taxon>Gunneridae</taxon>
        <taxon>Pentapetalae</taxon>
        <taxon>asterids</taxon>
        <taxon>campanulids</taxon>
        <taxon>Apiales</taxon>
        <taxon>Apiaceae</taxon>
        <taxon>Apioideae</taxon>
        <taxon>Scandiceae</taxon>
        <taxon>Daucinae</taxon>
        <taxon>Daucus</taxon>
        <taxon>Daucus sect. Daucus</taxon>
    </lineage>
</organism>
<name>A0AAF0WNJ6_DAUCS</name>
<dbReference type="Gene3D" id="3.40.50.2000">
    <property type="entry name" value="Glycogen Phosphorylase B"/>
    <property type="match status" value="1"/>
</dbReference>